<evidence type="ECO:0000313" key="1">
    <source>
        <dbReference type="EMBL" id="GFO32052.1"/>
    </source>
</evidence>
<dbReference type="PANTHER" id="PTHR46601:SF1">
    <property type="entry name" value="ADF-H DOMAIN-CONTAINING PROTEIN"/>
    <property type="match status" value="1"/>
</dbReference>
<gene>
    <name evidence="1" type="ORF">PoB_005855700</name>
</gene>
<keyword evidence="2" id="KW-1185">Reference proteome</keyword>
<dbReference type="EMBL" id="BLXT01006539">
    <property type="protein sequence ID" value="GFO32052.1"/>
    <property type="molecule type" value="Genomic_DNA"/>
</dbReference>
<reference evidence="1 2" key="1">
    <citation type="journal article" date="2021" name="Elife">
        <title>Chloroplast acquisition without the gene transfer in kleptoplastic sea slugs, Plakobranchus ocellatus.</title>
        <authorList>
            <person name="Maeda T."/>
            <person name="Takahashi S."/>
            <person name="Yoshida T."/>
            <person name="Shimamura S."/>
            <person name="Takaki Y."/>
            <person name="Nagai Y."/>
            <person name="Toyoda A."/>
            <person name="Suzuki Y."/>
            <person name="Arimoto A."/>
            <person name="Ishii H."/>
            <person name="Satoh N."/>
            <person name="Nishiyama T."/>
            <person name="Hasebe M."/>
            <person name="Maruyama T."/>
            <person name="Minagawa J."/>
            <person name="Obokata J."/>
            <person name="Shigenobu S."/>
        </authorList>
    </citation>
    <scope>NUCLEOTIDE SEQUENCE [LARGE SCALE GENOMIC DNA]</scope>
</reference>
<comment type="caution">
    <text evidence="1">The sequence shown here is derived from an EMBL/GenBank/DDBJ whole genome shotgun (WGS) entry which is preliminary data.</text>
</comment>
<evidence type="ECO:0000313" key="2">
    <source>
        <dbReference type="Proteomes" id="UP000735302"/>
    </source>
</evidence>
<protein>
    <submittedName>
        <fullName evidence="1">Uncharacterized protein</fullName>
    </submittedName>
</protein>
<proteinExistence type="predicted"/>
<organism evidence="1 2">
    <name type="scientific">Plakobranchus ocellatus</name>
    <dbReference type="NCBI Taxonomy" id="259542"/>
    <lineage>
        <taxon>Eukaryota</taxon>
        <taxon>Metazoa</taxon>
        <taxon>Spiralia</taxon>
        <taxon>Lophotrochozoa</taxon>
        <taxon>Mollusca</taxon>
        <taxon>Gastropoda</taxon>
        <taxon>Heterobranchia</taxon>
        <taxon>Euthyneura</taxon>
        <taxon>Panpulmonata</taxon>
        <taxon>Sacoglossa</taxon>
        <taxon>Placobranchoidea</taxon>
        <taxon>Plakobranchidae</taxon>
        <taxon>Plakobranchus</taxon>
    </lineage>
</organism>
<accession>A0AAV4CK16</accession>
<name>A0AAV4CK16_9GAST</name>
<dbReference type="AlphaFoldDB" id="A0AAV4CK16"/>
<sequence length="143" mass="15529">MFSDGCSRQYKSSFSSVPSASSKTSFPLYYQEFFFFLSSDGKSLCDSAGGIVKNSATRAALGGTAILQSAEELFYFCPKNVTQQGSSDCSGHIGSNRSFALVSSGKLSRKPYGPLLPIKRTQAIHCQVYAISLRDLSCFRQLC</sequence>
<dbReference type="Proteomes" id="UP000735302">
    <property type="component" value="Unassembled WGS sequence"/>
</dbReference>
<dbReference type="PANTHER" id="PTHR46601">
    <property type="entry name" value="ULP_PROTEASE DOMAIN-CONTAINING PROTEIN"/>
    <property type="match status" value="1"/>
</dbReference>